<evidence type="ECO:0000313" key="3">
    <source>
        <dbReference type="Proteomes" id="UP001151760"/>
    </source>
</evidence>
<evidence type="ECO:0000256" key="1">
    <source>
        <dbReference type="SAM" id="MobiDB-lite"/>
    </source>
</evidence>
<reference evidence="2" key="2">
    <citation type="submission" date="2022-01" db="EMBL/GenBank/DDBJ databases">
        <authorList>
            <person name="Yamashiro T."/>
            <person name="Shiraishi A."/>
            <person name="Satake H."/>
            <person name="Nakayama K."/>
        </authorList>
    </citation>
    <scope>NUCLEOTIDE SEQUENCE</scope>
</reference>
<keyword evidence="3" id="KW-1185">Reference proteome</keyword>
<evidence type="ECO:0008006" key="4">
    <source>
        <dbReference type="Google" id="ProtNLM"/>
    </source>
</evidence>
<feature type="compositionally biased region" description="Low complexity" evidence="1">
    <location>
        <begin position="137"/>
        <end position="146"/>
    </location>
</feature>
<organism evidence="2 3">
    <name type="scientific">Tanacetum coccineum</name>
    <dbReference type="NCBI Taxonomy" id="301880"/>
    <lineage>
        <taxon>Eukaryota</taxon>
        <taxon>Viridiplantae</taxon>
        <taxon>Streptophyta</taxon>
        <taxon>Embryophyta</taxon>
        <taxon>Tracheophyta</taxon>
        <taxon>Spermatophyta</taxon>
        <taxon>Magnoliopsida</taxon>
        <taxon>eudicotyledons</taxon>
        <taxon>Gunneridae</taxon>
        <taxon>Pentapetalae</taxon>
        <taxon>asterids</taxon>
        <taxon>campanulids</taxon>
        <taxon>Asterales</taxon>
        <taxon>Asteraceae</taxon>
        <taxon>Asteroideae</taxon>
        <taxon>Anthemideae</taxon>
        <taxon>Anthemidinae</taxon>
        <taxon>Tanacetum</taxon>
    </lineage>
</organism>
<reference evidence="2" key="1">
    <citation type="journal article" date="2022" name="Int. J. Mol. Sci.">
        <title>Draft Genome of Tanacetum Coccineum: Genomic Comparison of Closely Related Tanacetum-Family Plants.</title>
        <authorList>
            <person name="Yamashiro T."/>
            <person name="Shiraishi A."/>
            <person name="Nakayama K."/>
            <person name="Satake H."/>
        </authorList>
    </citation>
    <scope>NUCLEOTIDE SEQUENCE</scope>
</reference>
<protein>
    <recommendedName>
        <fullName evidence="4">Xylulose kinase-1</fullName>
    </recommendedName>
</protein>
<comment type="caution">
    <text evidence="2">The sequence shown here is derived from an EMBL/GenBank/DDBJ whole genome shotgun (WGS) entry which is preliminary data.</text>
</comment>
<feature type="compositionally biased region" description="Basic and acidic residues" evidence="1">
    <location>
        <begin position="217"/>
        <end position="229"/>
    </location>
</feature>
<accession>A0ABQ5DLN3</accession>
<evidence type="ECO:0000313" key="2">
    <source>
        <dbReference type="EMBL" id="GJT39940.1"/>
    </source>
</evidence>
<sequence>MSSSKFAETHNLVAFLEKPVGSEGFEQIIDFLNASSINYALTINPTIYHSCVQQFWESAKVKTVNDEVQIQALIDKKRVVITEATIRRDLKLRDTDGIACLPNESIFAELARMGVIIPLFDTMMVQAAAEVDPDLNQPSTSQPQQKQKSKRKQRREVEVFSTVPTTSSNDPPHSGEDTLKKRVKKLEGRRRKRSSGLRRLKKVGMGAKVVSSDDEGLVDKEDASKQGRNDEEEMVFDVDADLQGEEVIVDEAQKVVEEVIEDITTAGKEEAISTAPQVTTAPITSVELTLAQTLVEIRNAAKPKVKGISIVEPSEATTTTTKIVQSLGCLLKRRHSLKKEQNEAKTITEWDNVQATIDADRRLSEQLQAEEREHMRVDERSRLLAELIEENKKFFVAKRAKVKRNKPPTKAQQRKMMCTYLKNMAGYKMQDLRHFDDGTIKEKFDKAFARTNEFVPVEKEKHDDDIEDSELLQLIDFTLETKVDVVPLATKTPIIGWNVLKEGKRDYFNILRAEGQSQKYLIFGHMLRDFNKEDIKYLWKLMKSKYGSAKPKDNLDYVLWNDLKNMFEPDLEDNIWRRQDGYKVLEWKLYESCGVHFLRMQSCQFYMLVEKKYPLTVVTLKLMLEQTLRTSHQSKMAYEMASKLLKFILKQIPGAYEAYKKDKSKNK</sequence>
<dbReference type="EMBL" id="BQNB010015429">
    <property type="protein sequence ID" value="GJT39940.1"/>
    <property type="molecule type" value="Genomic_DNA"/>
</dbReference>
<gene>
    <name evidence="2" type="ORF">Tco_0939805</name>
</gene>
<feature type="compositionally biased region" description="Basic residues" evidence="1">
    <location>
        <begin position="181"/>
        <end position="202"/>
    </location>
</feature>
<name>A0ABQ5DLN3_9ASTR</name>
<feature type="region of interest" description="Disordered" evidence="1">
    <location>
        <begin position="131"/>
        <end position="230"/>
    </location>
</feature>
<proteinExistence type="predicted"/>
<feature type="compositionally biased region" description="Polar residues" evidence="1">
    <location>
        <begin position="162"/>
        <end position="171"/>
    </location>
</feature>
<dbReference type="Proteomes" id="UP001151760">
    <property type="component" value="Unassembled WGS sequence"/>
</dbReference>